<dbReference type="InterPro" id="IPR003959">
    <property type="entry name" value="ATPase_AAA_core"/>
</dbReference>
<gene>
    <name evidence="2" type="ORF">MNBD_GAMMA04-1428</name>
</gene>
<dbReference type="EMBL" id="UOFB01000376">
    <property type="protein sequence ID" value="VAW49745.1"/>
    <property type="molecule type" value="Genomic_DNA"/>
</dbReference>
<dbReference type="AlphaFoldDB" id="A0A3B0W1P6"/>
<dbReference type="GO" id="GO:0005524">
    <property type="term" value="F:ATP binding"/>
    <property type="evidence" value="ECO:0007669"/>
    <property type="project" value="InterPro"/>
</dbReference>
<sequence length="425" mass="48844">MFIEFTVKNYRSIKDEQVLSMVKAKGNELEKSNSFLPDAPSSVPLLRSSVIYGPNAAGKSNVIRALMEMEYIVSHSASKNQEGDLISVTPFLFNETTSKEPTEFEMVFIIEGIRYQYGFSTTKTKVLEEWLIAYPKGRPQRWFSRAFNNETYAYEYKFSDYLLGQKSVWQNSTRSNALLLSTAVQLNSDQLKPVFNWFKEKLRPTNIEGWGPGYTASLCEEESSKEEVLKFLKAADFDIHDINIETEKFDPTLLSDEFPEAVKEKIINEMKGKDVVNIQTLHKTDTGSLVPLDFEDESDGTKKFFAFAGPWIDILKNGYILVVDELHDSLHPKMVKYLVELFHSDKTNPNNAQLIFTTHETSILSQEVFRRDQIWFCEKDNAQATTLYPLSDFSPRKDKENIELGYLSGRYGALPFIRPFYIKEA</sequence>
<protein>
    <recommendedName>
        <fullName evidence="1">ATPase AAA-type core domain-containing protein</fullName>
    </recommendedName>
</protein>
<name>A0A3B0W1P6_9ZZZZ</name>
<accession>A0A3B0W1P6</accession>
<evidence type="ECO:0000259" key="1">
    <source>
        <dbReference type="Pfam" id="PF13304"/>
    </source>
</evidence>
<reference evidence="2" key="1">
    <citation type="submission" date="2018-06" db="EMBL/GenBank/DDBJ databases">
        <authorList>
            <person name="Zhirakovskaya E."/>
        </authorList>
    </citation>
    <scope>NUCLEOTIDE SEQUENCE</scope>
</reference>
<dbReference type="PANTHER" id="PTHR40396:SF1">
    <property type="entry name" value="ATPASE AAA-TYPE CORE DOMAIN-CONTAINING PROTEIN"/>
    <property type="match status" value="1"/>
</dbReference>
<evidence type="ECO:0000313" key="2">
    <source>
        <dbReference type="EMBL" id="VAW49745.1"/>
    </source>
</evidence>
<proteinExistence type="predicted"/>
<organism evidence="2">
    <name type="scientific">hydrothermal vent metagenome</name>
    <dbReference type="NCBI Taxonomy" id="652676"/>
    <lineage>
        <taxon>unclassified sequences</taxon>
        <taxon>metagenomes</taxon>
        <taxon>ecological metagenomes</taxon>
    </lineage>
</organism>
<dbReference type="Gene3D" id="3.40.50.300">
    <property type="entry name" value="P-loop containing nucleotide triphosphate hydrolases"/>
    <property type="match status" value="1"/>
</dbReference>
<dbReference type="InterPro" id="IPR027417">
    <property type="entry name" value="P-loop_NTPase"/>
</dbReference>
<dbReference type="PANTHER" id="PTHR40396">
    <property type="entry name" value="ATPASE-LIKE PROTEIN"/>
    <property type="match status" value="1"/>
</dbReference>
<dbReference type="GO" id="GO:0016887">
    <property type="term" value="F:ATP hydrolysis activity"/>
    <property type="evidence" value="ECO:0007669"/>
    <property type="project" value="InterPro"/>
</dbReference>
<dbReference type="SUPFAM" id="SSF52540">
    <property type="entry name" value="P-loop containing nucleoside triphosphate hydrolases"/>
    <property type="match status" value="1"/>
</dbReference>
<feature type="domain" description="ATPase AAA-type core" evidence="1">
    <location>
        <begin position="50"/>
        <end position="365"/>
    </location>
</feature>
<dbReference type="Pfam" id="PF13304">
    <property type="entry name" value="AAA_21"/>
    <property type="match status" value="1"/>
</dbReference>